<dbReference type="EMBL" id="CP028843">
    <property type="protein sequence ID" value="AWB22566.1"/>
    <property type="molecule type" value="Genomic_DNA"/>
</dbReference>
<evidence type="ECO:0000259" key="5">
    <source>
        <dbReference type="PROSITE" id="PS50110"/>
    </source>
</evidence>
<evidence type="ECO:0000313" key="7">
    <source>
        <dbReference type="Proteomes" id="UP000244755"/>
    </source>
</evidence>
<dbReference type="KEGG" id="mee:DA075_17985"/>
<dbReference type="PANTHER" id="PTHR44591">
    <property type="entry name" value="STRESS RESPONSE REGULATOR PROTEIN 1"/>
    <property type="match status" value="1"/>
</dbReference>
<dbReference type="Proteomes" id="UP000244755">
    <property type="component" value="Chromosome 1"/>
</dbReference>
<evidence type="ECO:0000256" key="4">
    <source>
        <dbReference type="PROSITE-ProRule" id="PRU00169"/>
    </source>
</evidence>
<gene>
    <name evidence="6" type="ORF">DA075_17985</name>
</gene>
<reference evidence="6 7" key="1">
    <citation type="submission" date="2018-04" db="EMBL/GenBank/DDBJ databases">
        <title>Methylobacterium sp. PR1016A genome.</title>
        <authorList>
            <person name="Park W."/>
        </authorList>
    </citation>
    <scope>NUCLEOTIDE SEQUENCE [LARGE SCALE GENOMIC DNA]</scope>
    <source>
        <strain evidence="6 7">PR1016A</strain>
    </source>
</reference>
<evidence type="ECO:0000256" key="2">
    <source>
        <dbReference type="ARBA" id="ARBA00023015"/>
    </source>
</evidence>
<accession>A0A2R4WM23</accession>
<feature type="domain" description="Response regulatory" evidence="5">
    <location>
        <begin position="11"/>
        <end position="124"/>
    </location>
</feature>
<keyword evidence="7" id="KW-1185">Reference proteome</keyword>
<evidence type="ECO:0000313" key="6">
    <source>
        <dbReference type="EMBL" id="AWB22566.1"/>
    </source>
</evidence>
<dbReference type="RefSeq" id="WP_099954376.1">
    <property type="nucleotide sequence ID" value="NZ_CP028843.1"/>
</dbReference>
<organism evidence="6 7">
    <name type="scientific">Methylobacterium currus</name>
    <dbReference type="NCBI Taxonomy" id="2051553"/>
    <lineage>
        <taxon>Bacteria</taxon>
        <taxon>Pseudomonadati</taxon>
        <taxon>Pseudomonadota</taxon>
        <taxon>Alphaproteobacteria</taxon>
        <taxon>Hyphomicrobiales</taxon>
        <taxon>Methylobacteriaceae</taxon>
        <taxon>Methylobacterium</taxon>
    </lineage>
</organism>
<sequence length="131" mass="14019">MSLDAEPPPVVALVAEDEFLLRMEAADTLADAGYKVLEVASADAALRYLQEKDGIDLLFTDVNMPGKLNGFDLAREVALHWPEIMIVVCSGAAKPGPGDLPPKARFIDKPYSAGLVEQVLRELQAVGGSLN</sequence>
<dbReference type="Gene3D" id="3.40.50.2300">
    <property type="match status" value="1"/>
</dbReference>
<protein>
    <submittedName>
        <fullName evidence="6">Response regulator</fullName>
    </submittedName>
</protein>
<dbReference type="InterPro" id="IPR001789">
    <property type="entry name" value="Sig_transdc_resp-reg_receiver"/>
</dbReference>
<keyword evidence="1 4" id="KW-0597">Phosphoprotein</keyword>
<dbReference type="AlphaFoldDB" id="A0A2R4WM23"/>
<name>A0A2R4WM23_9HYPH</name>
<dbReference type="InterPro" id="IPR011006">
    <property type="entry name" value="CheY-like_superfamily"/>
</dbReference>
<dbReference type="SMART" id="SM00448">
    <property type="entry name" value="REC"/>
    <property type="match status" value="1"/>
</dbReference>
<dbReference type="SUPFAM" id="SSF52172">
    <property type="entry name" value="CheY-like"/>
    <property type="match status" value="1"/>
</dbReference>
<dbReference type="PROSITE" id="PS50110">
    <property type="entry name" value="RESPONSE_REGULATORY"/>
    <property type="match status" value="1"/>
</dbReference>
<dbReference type="PANTHER" id="PTHR44591:SF3">
    <property type="entry name" value="RESPONSE REGULATORY DOMAIN-CONTAINING PROTEIN"/>
    <property type="match status" value="1"/>
</dbReference>
<keyword evidence="3" id="KW-0804">Transcription</keyword>
<evidence type="ECO:0000256" key="3">
    <source>
        <dbReference type="ARBA" id="ARBA00023163"/>
    </source>
</evidence>
<proteinExistence type="predicted"/>
<evidence type="ECO:0000256" key="1">
    <source>
        <dbReference type="ARBA" id="ARBA00022553"/>
    </source>
</evidence>
<dbReference type="Pfam" id="PF00072">
    <property type="entry name" value="Response_reg"/>
    <property type="match status" value="1"/>
</dbReference>
<feature type="modified residue" description="4-aspartylphosphate" evidence="4">
    <location>
        <position position="61"/>
    </location>
</feature>
<keyword evidence="2" id="KW-0805">Transcription regulation</keyword>
<dbReference type="GO" id="GO:0000160">
    <property type="term" value="P:phosphorelay signal transduction system"/>
    <property type="evidence" value="ECO:0007669"/>
    <property type="project" value="InterPro"/>
</dbReference>
<dbReference type="InterPro" id="IPR050595">
    <property type="entry name" value="Bact_response_regulator"/>
</dbReference>
<dbReference type="OrthoDB" id="9784719at2"/>